<evidence type="ECO:0000256" key="4">
    <source>
        <dbReference type="ARBA" id="ARBA00022617"/>
    </source>
</evidence>
<keyword evidence="3 17" id="KW-0813">Transport</keyword>
<evidence type="ECO:0000256" key="2">
    <source>
        <dbReference type="ARBA" id="ARBA00007866"/>
    </source>
</evidence>
<evidence type="ECO:0000313" key="25">
    <source>
        <dbReference type="Proteomes" id="UP001259982"/>
    </source>
</evidence>
<dbReference type="PANTHER" id="PTHR22888:SF9">
    <property type="entry name" value="CYTOCHROME C OXIDASE SUBUNIT 2"/>
    <property type="match status" value="1"/>
</dbReference>
<evidence type="ECO:0000256" key="20">
    <source>
        <dbReference type="SAM" id="Phobius"/>
    </source>
</evidence>
<evidence type="ECO:0000259" key="21">
    <source>
        <dbReference type="PROSITE" id="PS50857"/>
    </source>
</evidence>
<evidence type="ECO:0000256" key="18">
    <source>
        <dbReference type="RuleBase" id="RU004024"/>
    </source>
</evidence>
<dbReference type="InterPro" id="IPR009056">
    <property type="entry name" value="Cyt_c-like_dom"/>
</dbReference>
<dbReference type="InterPro" id="IPR011759">
    <property type="entry name" value="Cyt_c_oxidase_su2_TM_dom"/>
</dbReference>
<keyword evidence="4 16" id="KW-0349">Heme</keyword>
<dbReference type="PROSITE" id="PS51007">
    <property type="entry name" value="CYTC"/>
    <property type="match status" value="1"/>
</dbReference>
<dbReference type="RefSeq" id="WP_311659651.1">
    <property type="nucleotide sequence ID" value="NZ_JAVRHY010000012.1"/>
</dbReference>
<keyword evidence="13 20" id="KW-0472">Membrane</keyword>
<evidence type="ECO:0000256" key="13">
    <source>
        <dbReference type="ARBA" id="ARBA00023136"/>
    </source>
</evidence>
<evidence type="ECO:0000256" key="1">
    <source>
        <dbReference type="ARBA" id="ARBA00004141"/>
    </source>
</evidence>
<dbReference type="InterPro" id="IPR014222">
    <property type="entry name" value="Cyt_c_oxidase_su2"/>
</dbReference>
<feature type="domain" description="Cytochrome oxidase subunit II transmembrane region profile" evidence="22">
    <location>
        <begin position="19"/>
        <end position="114"/>
    </location>
</feature>
<feature type="region of interest" description="Disordered" evidence="19">
    <location>
        <begin position="260"/>
        <end position="309"/>
    </location>
</feature>
<evidence type="ECO:0000256" key="12">
    <source>
        <dbReference type="ARBA" id="ARBA00023008"/>
    </source>
</evidence>
<dbReference type="InterPro" id="IPR034210">
    <property type="entry name" value="CcO_II_C"/>
</dbReference>
<keyword evidence="7 16" id="KW-0479">Metal-binding</keyword>
<keyword evidence="6 17" id="KW-0812">Transmembrane</keyword>
<feature type="compositionally biased region" description="Low complexity" evidence="19">
    <location>
        <begin position="260"/>
        <end position="272"/>
    </location>
</feature>
<dbReference type="InterPro" id="IPR036909">
    <property type="entry name" value="Cyt_c-like_dom_sf"/>
</dbReference>
<evidence type="ECO:0000256" key="16">
    <source>
        <dbReference type="PROSITE-ProRule" id="PRU00433"/>
    </source>
</evidence>
<proteinExistence type="inferred from homology"/>
<evidence type="ECO:0000256" key="7">
    <source>
        <dbReference type="ARBA" id="ARBA00022723"/>
    </source>
</evidence>
<comment type="caution">
    <text evidence="24">The sequence shown here is derived from an EMBL/GenBank/DDBJ whole genome shotgun (WGS) entry which is preliminary data.</text>
</comment>
<dbReference type="PROSITE" id="PS50857">
    <property type="entry name" value="COX2_CUA"/>
    <property type="match status" value="1"/>
</dbReference>
<evidence type="ECO:0000256" key="8">
    <source>
        <dbReference type="ARBA" id="ARBA00022967"/>
    </source>
</evidence>
<dbReference type="InterPro" id="IPR036257">
    <property type="entry name" value="Cyt_c_oxidase_su2_TM_sf"/>
</dbReference>
<keyword evidence="11 16" id="KW-0408">Iron</keyword>
<keyword evidence="25" id="KW-1185">Reference proteome</keyword>
<name>A0ABU3BAH9_9GAMM</name>
<feature type="domain" description="Cytochrome oxidase subunit II copper A binding" evidence="21">
    <location>
        <begin position="115"/>
        <end position="257"/>
    </location>
</feature>
<comment type="function">
    <text evidence="14 18">Subunits I and II form the functional core of the enzyme complex. Electrons originating in cytochrome c are transferred via heme a and Cu(A) to the binuclear center formed by heme a3 and Cu(B).</text>
</comment>
<dbReference type="Pfam" id="PF13442">
    <property type="entry name" value="Cytochrome_CBB3"/>
    <property type="match status" value="1"/>
</dbReference>
<dbReference type="Gene3D" id="2.60.40.420">
    <property type="entry name" value="Cupredoxins - blue copper proteins"/>
    <property type="match status" value="1"/>
</dbReference>
<reference evidence="24 25" key="1">
    <citation type="submission" date="2023-09" db="EMBL/GenBank/DDBJ databases">
        <authorList>
            <person name="Rey-Velasco X."/>
        </authorList>
    </citation>
    <scope>NUCLEOTIDE SEQUENCE [LARGE SCALE GENOMIC DNA]</scope>
    <source>
        <strain evidence="24 25">P385</strain>
    </source>
</reference>
<dbReference type="PROSITE" id="PS50999">
    <property type="entry name" value="COX2_TM"/>
    <property type="match status" value="1"/>
</dbReference>
<comment type="subcellular location">
    <subcellularLocation>
        <location evidence="17">Cell membrane</location>
        <topology evidence="17">Multi-pass membrane protein</topology>
    </subcellularLocation>
    <subcellularLocation>
        <location evidence="1">Membrane</location>
        <topology evidence="1">Multi-pass membrane protein</topology>
    </subcellularLocation>
</comment>
<keyword evidence="10 20" id="KW-1133">Transmembrane helix</keyword>
<accession>A0ABU3BAH9</accession>
<dbReference type="CDD" id="cd13912">
    <property type="entry name" value="CcO_II_C"/>
    <property type="match status" value="1"/>
</dbReference>
<evidence type="ECO:0000256" key="3">
    <source>
        <dbReference type="ARBA" id="ARBA00022448"/>
    </source>
</evidence>
<evidence type="ECO:0000256" key="5">
    <source>
        <dbReference type="ARBA" id="ARBA00022660"/>
    </source>
</evidence>
<feature type="transmembrane region" description="Helical" evidence="20">
    <location>
        <begin position="45"/>
        <end position="65"/>
    </location>
</feature>
<dbReference type="NCBIfam" id="TIGR02866">
    <property type="entry name" value="CoxB"/>
    <property type="match status" value="1"/>
</dbReference>
<dbReference type="Pfam" id="PF00116">
    <property type="entry name" value="COX2"/>
    <property type="match status" value="1"/>
</dbReference>
<dbReference type="InterPro" id="IPR002429">
    <property type="entry name" value="CcO_II-like_C"/>
</dbReference>
<evidence type="ECO:0000256" key="14">
    <source>
        <dbReference type="ARBA" id="ARBA00024688"/>
    </source>
</evidence>
<dbReference type="Proteomes" id="UP001259982">
    <property type="component" value="Unassembled WGS sequence"/>
</dbReference>
<protein>
    <recommendedName>
        <fullName evidence="18">Cytochrome c oxidase subunit 2</fullName>
        <ecNumber evidence="18">7.1.1.9</ecNumber>
    </recommendedName>
</protein>
<dbReference type="InterPro" id="IPR001505">
    <property type="entry name" value="Copper_CuA"/>
</dbReference>
<evidence type="ECO:0000313" key="24">
    <source>
        <dbReference type="EMBL" id="MDT0619274.1"/>
    </source>
</evidence>
<keyword evidence="8" id="KW-1278">Translocase</keyword>
<dbReference type="PANTHER" id="PTHR22888">
    <property type="entry name" value="CYTOCHROME C OXIDASE, SUBUNIT II"/>
    <property type="match status" value="1"/>
</dbReference>
<evidence type="ECO:0000256" key="10">
    <source>
        <dbReference type="ARBA" id="ARBA00022989"/>
    </source>
</evidence>
<dbReference type="PROSITE" id="PS00078">
    <property type="entry name" value="COX2"/>
    <property type="match status" value="1"/>
</dbReference>
<dbReference type="Gene3D" id="1.10.760.10">
    <property type="entry name" value="Cytochrome c-like domain"/>
    <property type="match status" value="1"/>
</dbReference>
<evidence type="ECO:0000256" key="17">
    <source>
        <dbReference type="RuleBase" id="RU000456"/>
    </source>
</evidence>
<comment type="similarity">
    <text evidence="2 17">Belongs to the cytochrome c oxidase subunit 2 family.</text>
</comment>
<dbReference type="SUPFAM" id="SSF49503">
    <property type="entry name" value="Cupredoxins"/>
    <property type="match status" value="1"/>
</dbReference>
<evidence type="ECO:0000256" key="11">
    <source>
        <dbReference type="ARBA" id="ARBA00023004"/>
    </source>
</evidence>
<dbReference type="EC" id="7.1.1.9" evidence="18"/>
<evidence type="ECO:0000256" key="15">
    <source>
        <dbReference type="ARBA" id="ARBA00047816"/>
    </source>
</evidence>
<comment type="catalytic activity">
    <reaction evidence="15 18">
        <text>4 Fe(II)-[cytochrome c] + O2 + 8 H(+)(in) = 4 Fe(III)-[cytochrome c] + 2 H2O + 4 H(+)(out)</text>
        <dbReference type="Rhea" id="RHEA:11436"/>
        <dbReference type="Rhea" id="RHEA-COMP:10350"/>
        <dbReference type="Rhea" id="RHEA-COMP:14399"/>
        <dbReference type="ChEBI" id="CHEBI:15377"/>
        <dbReference type="ChEBI" id="CHEBI:15378"/>
        <dbReference type="ChEBI" id="CHEBI:15379"/>
        <dbReference type="ChEBI" id="CHEBI:29033"/>
        <dbReference type="ChEBI" id="CHEBI:29034"/>
        <dbReference type="EC" id="7.1.1.9"/>
    </reaction>
</comment>
<evidence type="ECO:0000259" key="22">
    <source>
        <dbReference type="PROSITE" id="PS50999"/>
    </source>
</evidence>
<evidence type="ECO:0000256" key="9">
    <source>
        <dbReference type="ARBA" id="ARBA00022982"/>
    </source>
</evidence>
<dbReference type="Gene3D" id="1.10.287.90">
    <property type="match status" value="1"/>
</dbReference>
<evidence type="ECO:0000259" key="23">
    <source>
        <dbReference type="PROSITE" id="PS51007"/>
    </source>
</evidence>
<evidence type="ECO:0000256" key="19">
    <source>
        <dbReference type="SAM" id="MobiDB-lite"/>
    </source>
</evidence>
<dbReference type="InterPro" id="IPR045187">
    <property type="entry name" value="CcO_II"/>
</dbReference>
<keyword evidence="5 17" id="KW-0679">Respiratory chain</keyword>
<evidence type="ECO:0000256" key="6">
    <source>
        <dbReference type="ARBA" id="ARBA00022692"/>
    </source>
</evidence>
<dbReference type="PRINTS" id="PR01166">
    <property type="entry name" value="CYCOXIDASEII"/>
</dbReference>
<keyword evidence="9 17" id="KW-0249">Electron transport</keyword>
<feature type="domain" description="Cytochrome c" evidence="23">
    <location>
        <begin position="309"/>
        <end position="388"/>
    </location>
</feature>
<dbReference type="EMBL" id="JAVRHY010000012">
    <property type="protein sequence ID" value="MDT0619274.1"/>
    <property type="molecule type" value="Genomic_DNA"/>
</dbReference>
<sequence>MKGLSYLAAALSAVIAGPVAAEWGLNMPKGVTAMTREIYGLHMLIFWICVAIGVVVFGAMIYSLIAHRKSRGVEAAQFHESTSVEIAWTIVPFVILIGMAIPAAGTLIRVEDTSNSDLTVRVTGYQWMWQYEYVDSGVNIYSRLAQDSNAARQLDSGIDPNTVENYLLEVDNRMVVPVDQKVRILLTADDVIHAWWVPELGGKKDAIPGFINEMWFKAEETGVYRGQCSELCGRGHGFMPIVVEVVSQDEFDAWVAENGGDAAGTQTADAGDSASAQETASDAGGESAQVAQADTGGSDAGGGDIPMDTLMSEGEEIYNSQCAACHQADGSGMPAAGFPAMKGSEIATGSLDEHIDRVLNGKGAMPAYKDGMSDRKIAAVITFERNAFGNDTGDAIQPSQIKAKR</sequence>
<keyword evidence="12 18" id="KW-0186">Copper</keyword>
<dbReference type="SUPFAM" id="SSF46626">
    <property type="entry name" value="Cytochrome c"/>
    <property type="match status" value="1"/>
</dbReference>
<dbReference type="SUPFAM" id="SSF81464">
    <property type="entry name" value="Cytochrome c oxidase subunit II-like, transmembrane region"/>
    <property type="match status" value="1"/>
</dbReference>
<dbReference type="InterPro" id="IPR008972">
    <property type="entry name" value="Cupredoxin"/>
</dbReference>
<gene>
    <name evidence="24" type="primary">coxB</name>
    <name evidence="24" type="ORF">RM531_12385</name>
</gene>
<dbReference type="Pfam" id="PF02790">
    <property type="entry name" value="COX2_TM"/>
    <property type="match status" value="1"/>
</dbReference>
<comment type="cofactor">
    <cofactor evidence="18">
        <name>Cu cation</name>
        <dbReference type="ChEBI" id="CHEBI:23378"/>
    </cofactor>
    <text evidence="18">Binds a copper A center.</text>
</comment>
<feature type="transmembrane region" description="Helical" evidence="20">
    <location>
        <begin position="86"/>
        <end position="108"/>
    </location>
</feature>
<organism evidence="24 25">
    <name type="scientific">Spectribacter acetivorans</name>
    <dbReference type="NCBI Taxonomy" id="3075603"/>
    <lineage>
        <taxon>Bacteria</taxon>
        <taxon>Pseudomonadati</taxon>
        <taxon>Pseudomonadota</taxon>
        <taxon>Gammaproteobacteria</taxon>
        <taxon>Salinisphaerales</taxon>
        <taxon>Salinisphaeraceae</taxon>
        <taxon>Spectribacter</taxon>
    </lineage>
</organism>